<keyword evidence="9" id="KW-1185">Reference proteome</keyword>
<dbReference type="InterPro" id="IPR045121">
    <property type="entry name" value="CoAse"/>
</dbReference>
<evidence type="ECO:0000259" key="7">
    <source>
        <dbReference type="PROSITE" id="PS51462"/>
    </source>
</evidence>
<gene>
    <name evidence="8" type="ORF">EKM59_05715</name>
</gene>
<sequence>MLRIASVIVLQDEAAASLVLTKRSANLRMHPGEICFPGGLWEPQDQNLWITALRELQEELGIAASRVRLLKELPLERTLSGTAIHPWLGSISALEPYLINENEVSEVIFLPIQDVLNPKNYQEIEIARFGQRLTCCQYTASSEHFIWGATARIMKQLCLAGKGNF</sequence>
<protein>
    <submittedName>
        <fullName evidence="8">CoA pyrophosphatase</fullName>
    </submittedName>
</protein>
<dbReference type="SUPFAM" id="SSF55811">
    <property type="entry name" value="Nudix"/>
    <property type="match status" value="1"/>
</dbReference>
<organism evidence="8 9">
    <name type="scientific">Legionella septentrionalis</name>
    <dbReference type="NCBI Taxonomy" id="2498109"/>
    <lineage>
        <taxon>Bacteria</taxon>
        <taxon>Pseudomonadati</taxon>
        <taxon>Pseudomonadota</taxon>
        <taxon>Gammaproteobacteria</taxon>
        <taxon>Legionellales</taxon>
        <taxon>Legionellaceae</taxon>
        <taxon>Legionella</taxon>
    </lineage>
</organism>
<dbReference type="PANTHER" id="PTHR12992:SF11">
    <property type="entry name" value="MITOCHONDRIAL COENZYME A DIPHOSPHATASE NUDT8"/>
    <property type="match status" value="1"/>
</dbReference>
<keyword evidence="3" id="KW-0479">Metal-binding</keyword>
<dbReference type="Pfam" id="PF00293">
    <property type="entry name" value="NUDIX"/>
    <property type="match status" value="1"/>
</dbReference>
<dbReference type="OrthoDB" id="9802805at2"/>
<proteinExistence type="predicted"/>
<dbReference type="GO" id="GO:0010945">
    <property type="term" value="F:coenzyme A diphosphatase activity"/>
    <property type="evidence" value="ECO:0007669"/>
    <property type="project" value="InterPro"/>
</dbReference>
<evidence type="ECO:0000256" key="3">
    <source>
        <dbReference type="ARBA" id="ARBA00022723"/>
    </source>
</evidence>
<comment type="cofactor">
    <cofactor evidence="2">
        <name>Mg(2+)</name>
        <dbReference type="ChEBI" id="CHEBI:18420"/>
    </cofactor>
</comment>
<dbReference type="PROSITE" id="PS51462">
    <property type="entry name" value="NUDIX"/>
    <property type="match status" value="1"/>
</dbReference>
<evidence type="ECO:0000256" key="5">
    <source>
        <dbReference type="ARBA" id="ARBA00022842"/>
    </source>
</evidence>
<evidence type="ECO:0000313" key="9">
    <source>
        <dbReference type="Proteomes" id="UP000288012"/>
    </source>
</evidence>
<dbReference type="CDD" id="cd03426">
    <property type="entry name" value="NUDIX_CoAse_Nudt7"/>
    <property type="match status" value="1"/>
</dbReference>
<evidence type="ECO:0000313" key="8">
    <source>
        <dbReference type="EMBL" id="RUQ88364.1"/>
    </source>
</evidence>
<accession>A0A433JJK5</accession>
<dbReference type="GO" id="GO:0046872">
    <property type="term" value="F:metal ion binding"/>
    <property type="evidence" value="ECO:0007669"/>
    <property type="project" value="UniProtKB-KW"/>
</dbReference>
<dbReference type="Gene3D" id="3.90.79.10">
    <property type="entry name" value="Nucleoside Triphosphate Pyrophosphohydrolase"/>
    <property type="match status" value="1"/>
</dbReference>
<dbReference type="Proteomes" id="UP000288012">
    <property type="component" value="Unassembled WGS sequence"/>
</dbReference>
<comment type="caution">
    <text evidence="8">The sequence shown here is derived from an EMBL/GenBank/DDBJ whole genome shotgun (WGS) entry which is preliminary data.</text>
</comment>
<keyword evidence="6" id="KW-0464">Manganese</keyword>
<evidence type="ECO:0000256" key="6">
    <source>
        <dbReference type="ARBA" id="ARBA00023211"/>
    </source>
</evidence>
<keyword evidence="5" id="KW-0460">Magnesium</keyword>
<dbReference type="RefSeq" id="WP_127033348.1">
    <property type="nucleotide sequence ID" value="NZ_RZGR01000013.1"/>
</dbReference>
<evidence type="ECO:0000256" key="1">
    <source>
        <dbReference type="ARBA" id="ARBA00001936"/>
    </source>
</evidence>
<dbReference type="EMBL" id="RZGR01000013">
    <property type="protein sequence ID" value="RUQ88364.1"/>
    <property type="molecule type" value="Genomic_DNA"/>
</dbReference>
<dbReference type="PANTHER" id="PTHR12992">
    <property type="entry name" value="NUDIX HYDROLASE"/>
    <property type="match status" value="1"/>
</dbReference>
<keyword evidence="4" id="KW-0378">Hydrolase</keyword>
<reference evidence="8 9" key="1">
    <citation type="submission" date="2018-12" db="EMBL/GenBank/DDBJ databases">
        <title>Legionella sp,whole genome shotgun sequence.</title>
        <authorList>
            <person name="Wu H."/>
        </authorList>
    </citation>
    <scope>NUCLEOTIDE SEQUENCE [LARGE SCALE GENOMIC DNA]</scope>
    <source>
        <strain evidence="9">km714</strain>
    </source>
</reference>
<comment type="cofactor">
    <cofactor evidence="1">
        <name>Mn(2+)</name>
        <dbReference type="ChEBI" id="CHEBI:29035"/>
    </cofactor>
</comment>
<dbReference type="InterPro" id="IPR015797">
    <property type="entry name" value="NUDIX_hydrolase-like_dom_sf"/>
</dbReference>
<evidence type="ECO:0000256" key="4">
    <source>
        <dbReference type="ARBA" id="ARBA00022801"/>
    </source>
</evidence>
<feature type="domain" description="Nudix hydrolase" evidence="7">
    <location>
        <begin position="1"/>
        <end position="132"/>
    </location>
</feature>
<name>A0A433JJK5_9GAMM</name>
<dbReference type="InterPro" id="IPR000086">
    <property type="entry name" value="NUDIX_hydrolase_dom"/>
</dbReference>
<evidence type="ECO:0000256" key="2">
    <source>
        <dbReference type="ARBA" id="ARBA00001946"/>
    </source>
</evidence>
<dbReference type="AlphaFoldDB" id="A0A433JJK5"/>